<dbReference type="AlphaFoldDB" id="A0A1Z3HHK2"/>
<dbReference type="EMBL" id="CP021983">
    <property type="protein sequence ID" value="ASC69748.1"/>
    <property type="molecule type" value="Genomic_DNA"/>
</dbReference>
<protein>
    <submittedName>
        <fullName evidence="1">Uncharacterized protein</fullName>
    </submittedName>
</protein>
<evidence type="ECO:0000313" key="1">
    <source>
        <dbReference type="EMBL" id="ASC69748.1"/>
    </source>
</evidence>
<reference evidence="1 2" key="1">
    <citation type="journal article" date="2016" name="Biochim. Biophys. Acta">
        <title>Characterization of red-shifted phycobilisomes isolated from the chlorophyll f-containing cyanobacterium Halomicronema hongdechloris.</title>
        <authorList>
            <person name="Li Y."/>
            <person name="Lin Y."/>
            <person name="Garvey C.J."/>
            <person name="Birch D."/>
            <person name="Corkery R.W."/>
            <person name="Loughlin P.C."/>
            <person name="Scheer H."/>
            <person name="Willows R.D."/>
            <person name="Chen M."/>
        </authorList>
    </citation>
    <scope>NUCLEOTIDE SEQUENCE [LARGE SCALE GENOMIC DNA]</scope>
    <source>
        <strain evidence="1 2">C2206</strain>
    </source>
</reference>
<proteinExistence type="predicted"/>
<name>A0A1Z3HHK2_9CYAN</name>
<organism evidence="1 2">
    <name type="scientific">Halomicronema hongdechloris C2206</name>
    <dbReference type="NCBI Taxonomy" id="1641165"/>
    <lineage>
        <taxon>Bacteria</taxon>
        <taxon>Bacillati</taxon>
        <taxon>Cyanobacteriota</taxon>
        <taxon>Cyanophyceae</taxon>
        <taxon>Nodosilineales</taxon>
        <taxon>Nodosilineaceae</taxon>
        <taxon>Halomicronema</taxon>
    </lineage>
</organism>
<gene>
    <name evidence="1" type="ORF">XM38_006770</name>
</gene>
<dbReference type="Proteomes" id="UP000191901">
    <property type="component" value="Chromosome"/>
</dbReference>
<keyword evidence="2" id="KW-1185">Reference proteome</keyword>
<accession>A0A1Z3HHK2</accession>
<sequence>MRGRAISYVYDTVAHLARCSTVGWALEMALGKGLLQVFEFCTQGADVVWLQAEQKFNPRHPS</sequence>
<dbReference type="KEGG" id="hhg:XM38_006770"/>
<evidence type="ECO:0000313" key="2">
    <source>
        <dbReference type="Proteomes" id="UP000191901"/>
    </source>
</evidence>